<evidence type="ECO:0000313" key="8">
    <source>
        <dbReference type="EMBL" id="EOA89754.1"/>
    </source>
</evidence>
<dbReference type="Gene3D" id="2.160.20.70">
    <property type="match status" value="1"/>
</dbReference>
<reference evidence="8 9" key="1">
    <citation type="journal article" date="2012" name="PLoS Pathog.">
        <title>Diverse lifestyles and strategies of plant pathogenesis encoded in the genomes of eighteen Dothideomycetes fungi.</title>
        <authorList>
            <person name="Ohm R.A."/>
            <person name="Feau N."/>
            <person name="Henrissat B."/>
            <person name="Schoch C.L."/>
            <person name="Horwitz B.A."/>
            <person name="Barry K.W."/>
            <person name="Condon B.J."/>
            <person name="Copeland A.C."/>
            <person name="Dhillon B."/>
            <person name="Glaser F."/>
            <person name="Hesse C.N."/>
            <person name="Kosti I."/>
            <person name="LaButti K."/>
            <person name="Lindquist E.A."/>
            <person name="Lucas S."/>
            <person name="Salamov A.A."/>
            <person name="Bradshaw R.E."/>
            <person name="Ciuffetti L."/>
            <person name="Hamelin R.C."/>
            <person name="Kema G.H.J."/>
            <person name="Lawrence C."/>
            <person name="Scott J.A."/>
            <person name="Spatafora J.W."/>
            <person name="Turgeon B.G."/>
            <person name="de Wit P.J.G.M."/>
            <person name="Zhong S."/>
            <person name="Goodwin S.B."/>
            <person name="Grigoriev I.V."/>
        </authorList>
    </citation>
    <scope>NUCLEOTIDE SEQUENCE [LARGE SCALE GENOMIC DNA]</scope>
    <source>
        <strain evidence="9">28A</strain>
    </source>
</reference>
<proteinExistence type="inferred from homology"/>
<comment type="subunit">
    <text evidence="5">Supercomplex made of cofactors A to E. Cofactors A and D function by capturing and stabilizing tubulin in a quasi-native conformation. Cofactor E binds to the cofactor D-tubulin complex; interaction with cofactor C then causes the release of tubulin polypeptides that are committed to the native state.</text>
</comment>
<comment type="similarity">
    <text evidence="2">Belongs to the TBCC family.</text>
</comment>
<feature type="compositionally biased region" description="Low complexity" evidence="6">
    <location>
        <begin position="111"/>
        <end position="143"/>
    </location>
</feature>
<dbReference type="InterPro" id="IPR012945">
    <property type="entry name" value="Tubulin-bd_cofactor_C_dom"/>
</dbReference>
<protein>
    <recommendedName>
        <fullName evidence="7">C-CAP/cofactor C-like domain-containing protein</fullName>
    </recommendedName>
</protein>
<dbReference type="STRING" id="671987.R0KKT8"/>
<dbReference type="InterPro" id="IPR038397">
    <property type="entry name" value="TBCC_N_sf"/>
</dbReference>
<keyword evidence="4" id="KW-0007">Acetylation</keyword>
<dbReference type="Pfam" id="PF07986">
    <property type="entry name" value="TBCC"/>
    <property type="match status" value="1"/>
</dbReference>
<dbReference type="EMBL" id="KB908504">
    <property type="protein sequence ID" value="EOA89754.1"/>
    <property type="molecule type" value="Genomic_DNA"/>
</dbReference>
<dbReference type="OrthoDB" id="194775at2759"/>
<dbReference type="GO" id="GO:0015631">
    <property type="term" value="F:tubulin binding"/>
    <property type="evidence" value="ECO:0007669"/>
    <property type="project" value="InterPro"/>
</dbReference>
<dbReference type="GeneID" id="19396003"/>
<name>R0KKT8_EXST2</name>
<feature type="domain" description="C-CAP/cofactor C-like" evidence="7">
    <location>
        <begin position="174"/>
        <end position="302"/>
    </location>
</feature>
<organism evidence="8 9">
    <name type="scientific">Exserohilum turcicum (strain 28A)</name>
    <name type="common">Northern leaf blight fungus</name>
    <name type="synonym">Setosphaeria turcica</name>
    <dbReference type="NCBI Taxonomy" id="671987"/>
    <lineage>
        <taxon>Eukaryota</taxon>
        <taxon>Fungi</taxon>
        <taxon>Dikarya</taxon>
        <taxon>Ascomycota</taxon>
        <taxon>Pezizomycotina</taxon>
        <taxon>Dothideomycetes</taxon>
        <taxon>Pleosporomycetidae</taxon>
        <taxon>Pleosporales</taxon>
        <taxon>Pleosporineae</taxon>
        <taxon>Pleosporaceae</taxon>
        <taxon>Exserohilum</taxon>
    </lineage>
</organism>
<comment type="subcellular location">
    <subcellularLocation>
        <location evidence="1">Cytoplasm</location>
    </subcellularLocation>
</comment>
<dbReference type="AlphaFoldDB" id="R0KKT8"/>
<evidence type="ECO:0000256" key="3">
    <source>
        <dbReference type="ARBA" id="ARBA00022490"/>
    </source>
</evidence>
<dbReference type="PANTHER" id="PTHR15139">
    <property type="entry name" value="TUBULIN FOLDING COFACTOR C"/>
    <property type="match status" value="1"/>
</dbReference>
<dbReference type="RefSeq" id="XP_008022689.1">
    <property type="nucleotide sequence ID" value="XM_008024498.1"/>
</dbReference>
<evidence type="ECO:0000313" key="9">
    <source>
        <dbReference type="Proteomes" id="UP000016935"/>
    </source>
</evidence>
<dbReference type="InterPro" id="IPR031925">
    <property type="entry name" value="TBCC_N"/>
</dbReference>
<dbReference type="GO" id="GO:0007021">
    <property type="term" value="P:tubulin complex assembly"/>
    <property type="evidence" value="ECO:0007669"/>
    <property type="project" value="TreeGrafter"/>
</dbReference>
<dbReference type="Pfam" id="PF16752">
    <property type="entry name" value="TBCC_N"/>
    <property type="match status" value="1"/>
</dbReference>
<dbReference type="Proteomes" id="UP000016935">
    <property type="component" value="Unassembled WGS sequence"/>
</dbReference>
<keyword evidence="3" id="KW-0963">Cytoplasm</keyword>
<evidence type="ECO:0000259" key="7">
    <source>
        <dbReference type="PROSITE" id="PS51329"/>
    </source>
</evidence>
<dbReference type="Gene3D" id="1.20.58.1250">
    <property type="entry name" value="Tubulin Binding Cofactor C, N-terminal domain"/>
    <property type="match status" value="1"/>
</dbReference>
<evidence type="ECO:0000256" key="4">
    <source>
        <dbReference type="ARBA" id="ARBA00022990"/>
    </source>
</evidence>
<feature type="region of interest" description="Disordered" evidence="6">
    <location>
        <begin position="89"/>
        <end position="162"/>
    </location>
</feature>
<dbReference type="PANTHER" id="PTHR15139:SF0">
    <property type="entry name" value="TUBULIN-SPECIFIC CHAPERONE C"/>
    <property type="match status" value="1"/>
</dbReference>
<dbReference type="PROSITE" id="PS51329">
    <property type="entry name" value="C_CAP_COFACTOR_C"/>
    <property type="match status" value="1"/>
</dbReference>
<accession>R0KKT8</accession>
<evidence type="ECO:0000256" key="5">
    <source>
        <dbReference type="ARBA" id="ARBA00026055"/>
    </source>
</evidence>
<dbReference type="HOGENOM" id="CLU_032612_1_0_1"/>
<evidence type="ECO:0000256" key="1">
    <source>
        <dbReference type="ARBA" id="ARBA00004496"/>
    </source>
</evidence>
<gene>
    <name evidence="8" type="ORF">SETTUDRAFT_127140</name>
</gene>
<dbReference type="GO" id="GO:0007023">
    <property type="term" value="P:post-chaperonin tubulin folding pathway"/>
    <property type="evidence" value="ECO:0007669"/>
    <property type="project" value="InterPro"/>
</dbReference>
<evidence type="ECO:0000256" key="2">
    <source>
        <dbReference type="ARBA" id="ARBA00008848"/>
    </source>
</evidence>
<dbReference type="InterPro" id="IPR017901">
    <property type="entry name" value="C-CAP_CF_C-like"/>
</dbReference>
<evidence type="ECO:0000256" key="6">
    <source>
        <dbReference type="SAM" id="MobiDB-lite"/>
    </source>
</evidence>
<dbReference type="InterPro" id="IPR016098">
    <property type="entry name" value="CAP/MinC_C"/>
</dbReference>
<dbReference type="GO" id="GO:0005737">
    <property type="term" value="C:cytoplasm"/>
    <property type="evidence" value="ECO:0007669"/>
    <property type="project" value="UniProtKB-SubCell"/>
</dbReference>
<sequence>MSDSNLKETFYRKFQHDVASLQAQISALPETAPASRERNQAIDQCLEGIDRLSHEVKDASSYLPAYDQRTYSEAIKGLSEKLQTVKNSFDPPKKFSFRNKRKDGGAAPVNTATSTVTTTTTTVSTAKQETSSSSLSAEEAVPSRQENSTAHQDHASTSTSELSHKSSVYISLAPAAPYATSSPVVSHLARCVVDLSPSTSAADGGAPFATLYLRNIKDSLIICGHVSGAVHITHVSNSVVVMACRQFRMHASRNVDIYLHSASRPIFEDCEGLRFAPLPECYITPDFAQSANQWNQIDDFKWLKAEPSPHFSILPENERIPDQVWRDVVPRTNSATLEDTLEAVHVQ</sequence>
<dbReference type="InterPro" id="IPR027684">
    <property type="entry name" value="TBCC"/>
</dbReference>
<dbReference type="eggNOG" id="KOG2512">
    <property type="taxonomic scope" value="Eukaryota"/>
</dbReference>
<reference evidence="8 9" key="2">
    <citation type="journal article" date="2013" name="PLoS Genet.">
        <title>Comparative genome structure, secondary metabolite, and effector coding capacity across Cochliobolus pathogens.</title>
        <authorList>
            <person name="Condon B.J."/>
            <person name="Leng Y."/>
            <person name="Wu D."/>
            <person name="Bushley K.E."/>
            <person name="Ohm R.A."/>
            <person name="Otillar R."/>
            <person name="Martin J."/>
            <person name="Schackwitz W."/>
            <person name="Grimwood J."/>
            <person name="MohdZainudin N."/>
            <person name="Xue C."/>
            <person name="Wang R."/>
            <person name="Manning V.A."/>
            <person name="Dhillon B."/>
            <person name="Tu Z.J."/>
            <person name="Steffenson B.J."/>
            <person name="Salamov A."/>
            <person name="Sun H."/>
            <person name="Lowry S."/>
            <person name="LaButti K."/>
            <person name="Han J."/>
            <person name="Copeland A."/>
            <person name="Lindquist E."/>
            <person name="Barry K."/>
            <person name="Schmutz J."/>
            <person name="Baker S.E."/>
            <person name="Ciuffetti L.M."/>
            <person name="Grigoriev I.V."/>
            <person name="Zhong S."/>
            <person name="Turgeon B.G."/>
        </authorList>
    </citation>
    <scope>NUCLEOTIDE SEQUENCE [LARGE SCALE GENOMIC DNA]</scope>
    <source>
        <strain evidence="9">28A</strain>
    </source>
</reference>
<keyword evidence="9" id="KW-1185">Reference proteome</keyword>